<evidence type="ECO:0000313" key="4">
    <source>
        <dbReference type="Proteomes" id="UP001597119"/>
    </source>
</evidence>
<accession>A0ABD6CBT1</accession>
<dbReference type="InterPro" id="IPR046096">
    <property type="entry name" value="DUF6114"/>
</dbReference>
<keyword evidence="4" id="KW-1185">Reference proteome</keyword>
<dbReference type="Proteomes" id="UP001597119">
    <property type="component" value="Unassembled WGS sequence"/>
</dbReference>
<name>A0ABD6CBT1_9EURY</name>
<reference evidence="3 4" key="1">
    <citation type="journal article" date="2019" name="Int. J. Syst. Evol. Microbiol.">
        <title>The Global Catalogue of Microorganisms (GCM) 10K type strain sequencing project: providing services to taxonomists for standard genome sequencing and annotation.</title>
        <authorList>
            <consortium name="The Broad Institute Genomics Platform"/>
            <consortium name="The Broad Institute Genome Sequencing Center for Infectious Disease"/>
            <person name="Wu L."/>
            <person name="Ma J."/>
        </authorList>
    </citation>
    <scope>NUCLEOTIDE SEQUENCE [LARGE SCALE GENOMIC DNA]</scope>
    <source>
        <strain evidence="3 4">CGMCC 1.12125</strain>
    </source>
</reference>
<organism evidence="3 4">
    <name type="scientific">Halorientalis brevis</name>
    <dbReference type="NCBI Taxonomy" id="1126241"/>
    <lineage>
        <taxon>Archaea</taxon>
        <taxon>Methanobacteriati</taxon>
        <taxon>Methanobacteriota</taxon>
        <taxon>Stenosarchaea group</taxon>
        <taxon>Halobacteria</taxon>
        <taxon>Halobacteriales</taxon>
        <taxon>Haloarculaceae</taxon>
        <taxon>Halorientalis</taxon>
    </lineage>
</organism>
<evidence type="ECO:0000313" key="3">
    <source>
        <dbReference type="EMBL" id="MFD1587792.1"/>
    </source>
</evidence>
<keyword evidence="2" id="KW-1133">Transmembrane helix</keyword>
<evidence type="ECO:0000256" key="1">
    <source>
        <dbReference type="SAM" id="MobiDB-lite"/>
    </source>
</evidence>
<comment type="caution">
    <text evidence="3">The sequence shown here is derived from an EMBL/GenBank/DDBJ whole genome shotgun (WGS) entry which is preliminary data.</text>
</comment>
<keyword evidence="2" id="KW-0812">Transmembrane</keyword>
<dbReference type="AlphaFoldDB" id="A0ABD6CBT1"/>
<dbReference type="Pfam" id="PF19609">
    <property type="entry name" value="DUF6114"/>
    <property type="match status" value="1"/>
</dbReference>
<dbReference type="EMBL" id="JBHUDJ010000006">
    <property type="protein sequence ID" value="MFD1587792.1"/>
    <property type="molecule type" value="Genomic_DNA"/>
</dbReference>
<evidence type="ECO:0000256" key="2">
    <source>
        <dbReference type="SAM" id="Phobius"/>
    </source>
</evidence>
<protein>
    <submittedName>
        <fullName evidence="3">DUF6114 domain-containing protein</fullName>
    </submittedName>
</protein>
<feature type="transmembrane region" description="Helical" evidence="2">
    <location>
        <begin position="75"/>
        <end position="108"/>
    </location>
</feature>
<feature type="region of interest" description="Disordered" evidence="1">
    <location>
        <begin position="153"/>
        <end position="184"/>
    </location>
</feature>
<sequence>MSDPRGEFHRWRQPRPLLGSSVLALGGLMIGYVPVQFTSELMFIGGAFTIIGMMFAVLVVFCGIASLVRPELSSIFGVLGIALSTLSLFGALGGLFVGMIVGTIGGILCYAWEPPAECGYDETTLAEASEFIWQETGGFIWQGSSGFIWQTDGANGTDSKSGDGDADSVSDSDADLELDDRYKL</sequence>
<feature type="transmembrane region" description="Helical" evidence="2">
    <location>
        <begin position="16"/>
        <end position="35"/>
    </location>
</feature>
<gene>
    <name evidence="3" type="ORF">ACFR9U_12425</name>
</gene>
<dbReference type="RefSeq" id="WP_247380651.1">
    <property type="nucleotide sequence ID" value="NZ_JALLGV010000008.1"/>
</dbReference>
<proteinExistence type="predicted"/>
<feature type="transmembrane region" description="Helical" evidence="2">
    <location>
        <begin position="41"/>
        <end position="68"/>
    </location>
</feature>
<feature type="compositionally biased region" description="Acidic residues" evidence="1">
    <location>
        <begin position="164"/>
        <end position="178"/>
    </location>
</feature>
<keyword evidence="2" id="KW-0472">Membrane</keyword>